<proteinExistence type="predicted"/>
<sequence>MPRCLSHSIAGRSIYCEHRQLFWDEYRTINSSE</sequence>
<dbReference type="EnsemblMetazoa" id="ADIR015023-RA">
    <property type="protein sequence ID" value="ADIR015023-PA"/>
    <property type="gene ID" value="ADIR015023"/>
</dbReference>
<reference evidence="2" key="1">
    <citation type="submission" date="2013-03" db="EMBL/GenBank/DDBJ databases">
        <title>The Genome Sequence of Anopheles dirus WRAIR2.</title>
        <authorList>
            <consortium name="The Broad Institute Genomics Platform"/>
            <person name="Neafsey D.E."/>
            <person name="Walton C."/>
            <person name="Walker B."/>
            <person name="Young S.K."/>
            <person name="Zeng Q."/>
            <person name="Gargeya S."/>
            <person name="Fitzgerald M."/>
            <person name="Haas B."/>
            <person name="Abouelleil A."/>
            <person name="Allen A.W."/>
            <person name="Alvarado L."/>
            <person name="Arachchi H.M."/>
            <person name="Berlin A.M."/>
            <person name="Chapman S.B."/>
            <person name="Gainer-Dewar J."/>
            <person name="Goldberg J."/>
            <person name="Griggs A."/>
            <person name="Gujja S."/>
            <person name="Hansen M."/>
            <person name="Howarth C."/>
            <person name="Imamovic A."/>
            <person name="Ireland A."/>
            <person name="Larimer J."/>
            <person name="McCowan C."/>
            <person name="Murphy C."/>
            <person name="Pearson M."/>
            <person name="Poon T.W."/>
            <person name="Priest M."/>
            <person name="Roberts A."/>
            <person name="Saif S."/>
            <person name="Shea T."/>
            <person name="Sisk P."/>
            <person name="Sykes S."/>
            <person name="Wortman J."/>
            <person name="Nusbaum C."/>
            <person name="Birren B."/>
        </authorList>
    </citation>
    <scope>NUCLEOTIDE SEQUENCE [LARGE SCALE GENOMIC DNA]</scope>
    <source>
        <strain evidence="2">WRAIR2</strain>
    </source>
</reference>
<dbReference type="VEuPathDB" id="VectorBase:ADIR015023"/>
<dbReference type="VEuPathDB" id="VectorBase:ADIR015024"/>
<accession>A0A182NYY5</accession>
<dbReference type="Proteomes" id="UP000075884">
    <property type="component" value="Unassembled WGS sequence"/>
</dbReference>
<protein>
    <submittedName>
        <fullName evidence="1">Uncharacterized protein</fullName>
    </submittedName>
</protein>
<name>A0A182NYY5_9DIPT</name>
<reference evidence="1" key="2">
    <citation type="submission" date="2020-05" db="UniProtKB">
        <authorList>
            <consortium name="EnsemblMetazoa"/>
        </authorList>
    </citation>
    <scope>IDENTIFICATION</scope>
    <source>
        <strain evidence="1">WRAIR2</strain>
    </source>
</reference>
<keyword evidence="2" id="KW-1185">Reference proteome</keyword>
<dbReference type="AlphaFoldDB" id="A0A182NYY5"/>
<evidence type="ECO:0000313" key="2">
    <source>
        <dbReference type="Proteomes" id="UP000075884"/>
    </source>
</evidence>
<dbReference type="EnsemblMetazoa" id="ADIR015024-RA">
    <property type="protein sequence ID" value="ADIR015024-PA"/>
    <property type="gene ID" value="ADIR015024"/>
</dbReference>
<organism evidence="1 2">
    <name type="scientific">Anopheles dirus</name>
    <dbReference type="NCBI Taxonomy" id="7168"/>
    <lineage>
        <taxon>Eukaryota</taxon>
        <taxon>Metazoa</taxon>
        <taxon>Ecdysozoa</taxon>
        <taxon>Arthropoda</taxon>
        <taxon>Hexapoda</taxon>
        <taxon>Insecta</taxon>
        <taxon>Pterygota</taxon>
        <taxon>Neoptera</taxon>
        <taxon>Endopterygota</taxon>
        <taxon>Diptera</taxon>
        <taxon>Nematocera</taxon>
        <taxon>Culicoidea</taxon>
        <taxon>Culicidae</taxon>
        <taxon>Anophelinae</taxon>
        <taxon>Anopheles</taxon>
    </lineage>
</organism>
<evidence type="ECO:0000313" key="1">
    <source>
        <dbReference type="EnsemblMetazoa" id="ADIR015023-PA"/>
    </source>
</evidence>